<dbReference type="Pfam" id="PF23704">
    <property type="entry name" value="WHD_GTF3C1_N"/>
    <property type="match status" value="1"/>
</dbReference>
<keyword evidence="3" id="KW-1185">Reference proteome</keyword>
<organism evidence="2 3">
    <name type="scientific">Setaria italica</name>
    <name type="common">Foxtail millet</name>
    <name type="synonym">Panicum italicum</name>
    <dbReference type="NCBI Taxonomy" id="4555"/>
    <lineage>
        <taxon>Eukaryota</taxon>
        <taxon>Viridiplantae</taxon>
        <taxon>Streptophyta</taxon>
        <taxon>Embryophyta</taxon>
        <taxon>Tracheophyta</taxon>
        <taxon>Spermatophyta</taxon>
        <taxon>Magnoliopsida</taxon>
        <taxon>Liliopsida</taxon>
        <taxon>Poales</taxon>
        <taxon>Poaceae</taxon>
        <taxon>PACMAD clade</taxon>
        <taxon>Panicoideae</taxon>
        <taxon>Panicodae</taxon>
        <taxon>Paniceae</taxon>
        <taxon>Cenchrinae</taxon>
        <taxon>Setaria</taxon>
    </lineage>
</organism>
<dbReference type="OMA" id="KALWANI"/>
<accession>K3XMM5</accession>
<dbReference type="EnsemblPlants" id="KQL05493">
    <property type="protein sequence ID" value="KQL05493"/>
    <property type="gene ID" value="SETIT_003148mg"/>
</dbReference>
<feature type="domain" description="General transcription factor 3C polypeptide 1 winged-helix" evidence="1">
    <location>
        <begin position="3"/>
        <end position="104"/>
    </location>
</feature>
<proteinExistence type="predicted"/>
<evidence type="ECO:0000313" key="2">
    <source>
        <dbReference type="EnsemblPlants" id="KQL05493"/>
    </source>
</evidence>
<evidence type="ECO:0000259" key="1">
    <source>
        <dbReference type="Pfam" id="PF23704"/>
    </source>
</evidence>
<name>K3XMM5_SETIT</name>
<dbReference type="Proteomes" id="UP000004995">
    <property type="component" value="Unassembled WGS sequence"/>
</dbReference>
<reference evidence="3" key="1">
    <citation type="journal article" date="2012" name="Nat. Biotechnol.">
        <title>Reference genome sequence of the model plant Setaria.</title>
        <authorList>
            <person name="Bennetzen J.L."/>
            <person name="Schmutz J."/>
            <person name="Wang H."/>
            <person name="Percifield R."/>
            <person name="Hawkins J."/>
            <person name="Pontaroli A.C."/>
            <person name="Estep M."/>
            <person name="Feng L."/>
            <person name="Vaughn J.N."/>
            <person name="Grimwood J."/>
            <person name="Jenkins J."/>
            <person name="Barry K."/>
            <person name="Lindquist E."/>
            <person name="Hellsten U."/>
            <person name="Deshpande S."/>
            <person name="Wang X."/>
            <person name="Wu X."/>
            <person name="Mitros T."/>
            <person name="Triplett J."/>
            <person name="Yang X."/>
            <person name="Ye C.Y."/>
            <person name="Mauro-Herrera M."/>
            <person name="Wang L."/>
            <person name="Li P."/>
            <person name="Sharma M."/>
            <person name="Sharma R."/>
            <person name="Ronald P.C."/>
            <person name="Panaud O."/>
            <person name="Kellogg E.A."/>
            <person name="Brutnell T.P."/>
            <person name="Doust A.N."/>
            <person name="Tuskan G.A."/>
            <person name="Rokhsar D."/>
            <person name="Devos K.M."/>
        </authorList>
    </citation>
    <scope>NUCLEOTIDE SEQUENCE [LARGE SCALE GENOMIC DNA]</scope>
    <source>
        <strain evidence="3">cv. Yugu1</strain>
    </source>
</reference>
<dbReference type="InterPro" id="IPR044210">
    <property type="entry name" value="Tfc3-like"/>
</dbReference>
<dbReference type="PANTHER" id="PTHR15180:SF3">
    <property type="entry name" value="B-BLOCK BINDING SUBUNIT OF TFIIIC DOMAIN-CONTAINING PROTEIN"/>
    <property type="match status" value="1"/>
</dbReference>
<dbReference type="EMBL" id="AGNK02003122">
    <property type="status" value="NOT_ANNOTATED_CDS"/>
    <property type="molecule type" value="Genomic_DNA"/>
</dbReference>
<dbReference type="InParanoid" id="K3XMM5"/>
<dbReference type="PANTHER" id="PTHR15180">
    <property type="entry name" value="GENERAL TRANSCRIPTION FACTOR 3C POLYPEPTIDE 1"/>
    <property type="match status" value="1"/>
</dbReference>
<reference evidence="2" key="2">
    <citation type="submission" date="2018-08" db="UniProtKB">
        <authorList>
            <consortium name="EnsemblPlants"/>
        </authorList>
    </citation>
    <scope>IDENTIFICATION</scope>
    <source>
        <strain evidence="2">Yugu1</strain>
    </source>
</reference>
<dbReference type="Gramene" id="KQL05493">
    <property type="protein sequence ID" value="KQL05493"/>
    <property type="gene ID" value="SETIT_003148mg"/>
</dbReference>
<dbReference type="AlphaFoldDB" id="K3XMM5"/>
<dbReference type="HOGENOM" id="CLU_131748_0_0_1"/>
<dbReference type="STRING" id="4555.K3XMM5"/>
<dbReference type="GO" id="GO:0006384">
    <property type="term" value="P:transcription initiation at RNA polymerase III promoter"/>
    <property type="evidence" value="ECO:0007669"/>
    <property type="project" value="InterPro"/>
</dbReference>
<sequence>MGMDMLVSAALEEVCARGSLGLPVADIWTALSGAFEAAGLPLDLVVKRVLLARLIALPVISLVEGEREREALVHPAEMDVEEAERRGARLLANPALRDNFLGIYDHRCSVSELSADQMQTLECLGTSRGCSVLGLALPRLTGAGNEELARLGKPIRLSYFSKATSV</sequence>
<dbReference type="GO" id="GO:0000127">
    <property type="term" value="C:transcription factor TFIIIC complex"/>
    <property type="evidence" value="ECO:0007669"/>
    <property type="project" value="InterPro"/>
</dbReference>
<dbReference type="eggNOG" id="ENOG502QPUA">
    <property type="taxonomic scope" value="Eukaryota"/>
</dbReference>
<protein>
    <recommendedName>
        <fullName evidence="1">General transcription factor 3C polypeptide 1 winged-helix domain-containing protein</fullName>
    </recommendedName>
</protein>
<dbReference type="GO" id="GO:0003677">
    <property type="term" value="F:DNA binding"/>
    <property type="evidence" value="ECO:0007669"/>
    <property type="project" value="InterPro"/>
</dbReference>
<dbReference type="InterPro" id="IPR056428">
    <property type="entry name" value="WH_GTF3C1"/>
</dbReference>
<evidence type="ECO:0000313" key="3">
    <source>
        <dbReference type="Proteomes" id="UP000004995"/>
    </source>
</evidence>